<name>A0A8H5CU10_9AGAR</name>
<comment type="caution">
    <text evidence="3">The sequence shown here is derived from an EMBL/GenBank/DDBJ whole genome shotgun (WGS) entry which is preliminary data.</text>
</comment>
<keyword evidence="1" id="KW-0472">Membrane</keyword>
<dbReference type="AlphaFoldDB" id="A0A8H5CU10"/>
<gene>
    <name evidence="3" type="ORF">D9757_013571</name>
</gene>
<dbReference type="Pfam" id="PF13383">
    <property type="entry name" value="Methyltransf_22"/>
    <property type="match status" value="1"/>
</dbReference>
<dbReference type="PANTHER" id="PTHR32026:SF10">
    <property type="entry name" value="METHYLTRANSFERASE-LIKE PROTEIN 24-RELATED"/>
    <property type="match status" value="1"/>
</dbReference>
<reference evidence="3 4" key="1">
    <citation type="journal article" date="2020" name="ISME J.">
        <title>Uncovering the hidden diversity of litter-decomposition mechanisms in mushroom-forming fungi.</title>
        <authorList>
            <person name="Floudas D."/>
            <person name="Bentzer J."/>
            <person name="Ahren D."/>
            <person name="Johansson T."/>
            <person name="Persson P."/>
            <person name="Tunlid A."/>
        </authorList>
    </citation>
    <scope>NUCLEOTIDE SEQUENCE [LARGE SCALE GENOMIC DNA]</scope>
    <source>
        <strain evidence="3 4">CBS 406.79</strain>
    </source>
</reference>
<feature type="transmembrane region" description="Helical" evidence="1">
    <location>
        <begin position="70"/>
        <end position="89"/>
    </location>
</feature>
<dbReference type="EMBL" id="JAACJN010000348">
    <property type="protein sequence ID" value="KAF5346627.1"/>
    <property type="molecule type" value="Genomic_DNA"/>
</dbReference>
<evidence type="ECO:0000259" key="2">
    <source>
        <dbReference type="Pfam" id="PF13383"/>
    </source>
</evidence>
<evidence type="ECO:0000313" key="4">
    <source>
        <dbReference type="Proteomes" id="UP000518752"/>
    </source>
</evidence>
<feature type="domain" description="Methyltransferase" evidence="2">
    <location>
        <begin position="157"/>
        <end position="349"/>
    </location>
</feature>
<keyword evidence="4" id="KW-1185">Reference proteome</keyword>
<dbReference type="InterPro" id="IPR026913">
    <property type="entry name" value="METTL24"/>
</dbReference>
<protein>
    <recommendedName>
        <fullName evidence="2">Methyltransferase domain-containing protein</fullName>
    </recommendedName>
</protein>
<accession>A0A8H5CU10</accession>
<keyword evidence="1" id="KW-0812">Transmembrane</keyword>
<evidence type="ECO:0000256" key="1">
    <source>
        <dbReference type="SAM" id="Phobius"/>
    </source>
</evidence>
<dbReference type="InterPro" id="IPR029063">
    <property type="entry name" value="SAM-dependent_MTases_sf"/>
</dbReference>
<dbReference type="InterPro" id="IPR025714">
    <property type="entry name" value="Methyltranfer_dom"/>
</dbReference>
<dbReference type="PANTHER" id="PTHR32026">
    <property type="entry name" value="METHYLTRANSFERASE-LIKE PROTEIN 24"/>
    <property type="match status" value="1"/>
</dbReference>
<dbReference type="Proteomes" id="UP000518752">
    <property type="component" value="Unassembled WGS sequence"/>
</dbReference>
<organism evidence="3 4">
    <name type="scientific">Collybiopsis confluens</name>
    <dbReference type="NCBI Taxonomy" id="2823264"/>
    <lineage>
        <taxon>Eukaryota</taxon>
        <taxon>Fungi</taxon>
        <taxon>Dikarya</taxon>
        <taxon>Basidiomycota</taxon>
        <taxon>Agaricomycotina</taxon>
        <taxon>Agaricomycetes</taxon>
        <taxon>Agaricomycetidae</taxon>
        <taxon>Agaricales</taxon>
        <taxon>Marasmiineae</taxon>
        <taxon>Omphalotaceae</taxon>
        <taxon>Collybiopsis</taxon>
    </lineage>
</organism>
<proteinExistence type="predicted"/>
<dbReference type="OrthoDB" id="10006218at2759"/>
<dbReference type="SUPFAM" id="SSF53335">
    <property type="entry name" value="S-adenosyl-L-methionine-dependent methyltransferases"/>
    <property type="match status" value="1"/>
</dbReference>
<evidence type="ECO:0000313" key="3">
    <source>
        <dbReference type="EMBL" id="KAF5346627.1"/>
    </source>
</evidence>
<sequence>MPRRSRMVDRAAIGAKLKHRTVPVGPLAAAVVSLVVRLPLLPSRCLRLLFSPPLPMVTPLFPSVFYRQPRYALCLLLILAPTLYFVLPIRLAPTMTPLRLPPNQLSDTGYRLAQSEAIYQKMLKDRDQLIARYGPHPSDLVMFPPNKSPWPAYTVWDYFPAAFNCPHEVRRVGMMGDGGKWVCGLSALIEKEDCVIYSVGLNRDCSFETDVLINTNHCRIYGYDYSVKGYSSRIPFSVRHRTEFHPYILGGVNRPASGKDAAMYTLKSLMEMNGHQYIDILKVDIEGWEFEAFTDTLKFFAKNGQPLPFGQLQLEIHVWDKNDKFEEFLKWWEGLEEAGLRPFWTEPNLVYVNYAGSRKAELAEYSFLNIKGDNAFIR</sequence>
<keyword evidence="1" id="KW-1133">Transmembrane helix</keyword>